<protein>
    <submittedName>
        <fullName evidence="1">Uncharacterized protein</fullName>
    </submittedName>
</protein>
<proteinExistence type="predicted"/>
<evidence type="ECO:0000313" key="2">
    <source>
        <dbReference type="Proteomes" id="UP001163223"/>
    </source>
</evidence>
<accession>A0ACD4NVL7</accession>
<dbReference type="Proteomes" id="UP001163223">
    <property type="component" value="Chromosome"/>
</dbReference>
<keyword evidence="2" id="KW-1185">Reference proteome</keyword>
<evidence type="ECO:0000313" key="1">
    <source>
        <dbReference type="EMBL" id="WAJ30604.1"/>
    </source>
</evidence>
<organism evidence="1 2">
    <name type="scientific">Antarcticirhabdus aurantiaca</name>
    <dbReference type="NCBI Taxonomy" id="2606717"/>
    <lineage>
        <taxon>Bacteria</taxon>
        <taxon>Pseudomonadati</taxon>
        <taxon>Pseudomonadota</taxon>
        <taxon>Alphaproteobacteria</taxon>
        <taxon>Hyphomicrobiales</taxon>
        <taxon>Aurantimonadaceae</taxon>
        <taxon>Antarcticirhabdus</taxon>
    </lineage>
</organism>
<reference evidence="1" key="1">
    <citation type="submission" date="2022-11" db="EMBL/GenBank/DDBJ databases">
        <title>beta-Carotene-producing bacterium, Jeongeuplla avenae sp. nov., alleviates the salt stress of Arabidopsis seedlings.</title>
        <authorList>
            <person name="Jiang L."/>
            <person name="Lee J."/>
        </authorList>
    </citation>
    <scope>NUCLEOTIDE SEQUENCE</scope>
    <source>
        <strain evidence="1">DY_R2A_6</strain>
    </source>
</reference>
<sequence>MVDFFTDLVSCADMAKQDDYVRYTIRVPASLYSALQGAAGEKSINAEIINRLQNSLHRGGAGSFSIWLPSDVLARVLDQAERREEDPNVLILEAIEKAYPPPPTLAGTLEAMADKIAFRPGKRTEEEETFLSYVEEYIRKPKAAATPRPWGQKK</sequence>
<dbReference type="EMBL" id="CP113520">
    <property type="protein sequence ID" value="WAJ30604.1"/>
    <property type="molecule type" value="Genomic_DNA"/>
</dbReference>
<gene>
    <name evidence="1" type="ORF">OXU80_10525</name>
</gene>
<name>A0ACD4NVL7_9HYPH</name>